<dbReference type="PANTHER" id="PTHR10430:SF34">
    <property type="entry name" value="PEROXIREDOXIN-2F, MITOCHONDRIAL"/>
    <property type="match status" value="1"/>
</dbReference>
<sequence length="129" mass="13877">MVLFAVPGAYTGVCHQAHVPSFSKNVAAFKSKNVDKIVCVSTNDPYVLNGWAKALGDKATGIEFYSDCDLEFTKFMHSELDLSVAALGVGSRTNRYALFVDNGVIKSLKKEASPGDLKVSDGDSLLKDL</sequence>
<dbReference type="InterPro" id="IPR013740">
    <property type="entry name" value="Redoxin"/>
</dbReference>
<dbReference type="GO" id="GO:0042744">
    <property type="term" value="P:hydrogen peroxide catabolic process"/>
    <property type="evidence" value="ECO:0007669"/>
    <property type="project" value="TreeGrafter"/>
</dbReference>
<evidence type="ECO:0000313" key="9">
    <source>
        <dbReference type="Proteomes" id="UP000011087"/>
    </source>
</evidence>
<reference evidence="9" key="2">
    <citation type="submission" date="2012-11" db="EMBL/GenBank/DDBJ databases">
        <authorList>
            <person name="Kuo A."/>
            <person name="Curtis B.A."/>
            <person name="Tanifuji G."/>
            <person name="Burki F."/>
            <person name="Gruber A."/>
            <person name="Irimia M."/>
            <person name="Maruyama S."/>
            <person name="Arias M.C."/>
            <person name="Ball S.G."/>
            <person name="Gile G.H."/>
            <person name="Hirakawa Y."/>
            <person name="Hopkins J.F."/>
            <person name="Rensing S.A."/>
            <person name="Schmutz J."/>
            <person name="Symeonidi A."/>
            <person name="Elias M."/>
            <person name="Eveleigh R.J."/>
            <person name="Herman E.K."/>
            <person name="Klute M.J."/>
            <person name="Nakayama T."/>
            <person name="Obornik M."/>
            <person name="Reyes-Prieto A."/>
            <person name="Armbrust E.V."/>
            <person name="Aves S.J."/>
            <person name="Beiko R.G."/>
            <person name="Coutinho P."/>
            <person name="Dacks J.B."/>
            <person name="Durnford D.G."/>
            <person name="Fast N.M."/>
            <person name="Green B.R."/>
            <person name="Grisdale C."/>
            <person name="Hempe F."/>
            <person name="Henrissat B."/>
            <person name="Hoppner M.P."/>
            <person name="Ishida K.-I."/>
            <person name="Kim E."/>
            <person name="Koreny L."/>
            <person name="Kroth P.G."/>
            <person name="Liu Y."/>
            <person name="Malik S.-B."/>
            <person name="Maier U.G."/>
            <person name="McRose D."/>
            <person name="Mock T."/>
            <person name="Neilson J.A."/>
            <person name="Onodera N.T."/>
            <person name="Poole A.M."/>
            <person name="Pritham E.J."/>
            <person name="Richards T.A."/>
            <person name="Rocap G."/>
            <person name="Roy S.W."/>
            <person name="Sarai C."/>
            <person name="Schaack S."/>
            <person name="Shirato S."/>
            <person name="Slamovits C.H."/>
            <person name="Spencer D.F."/>
            <person name="Suzuki S."/>
            <person name="Worden A.Z."/>
            <person name="Zauner S."/>
            <person name="Barry K."/>
            <person name="Bell C."/>
            <person name="Bharti A.K."/>
            <person name="Crow J.A."/>
            <person name="Grimwood J."/>
            <person name="Kramer R."/>
            <person name="Lindquist E."/>
            <person name="Lucas S."/>
            <person name="Salamov A."/>
            <person name="McFadden G.I."/>
            <person name="Lane C.E."/>
            <person name="Keeling P.J."/>
            <person name="Gray M.W."/>
            <person name="Grigoriev I.V."/>
            <person name="Archibald J.M."/>
        </authorList>
    </citation>
    <scope>NUCLEOTIDE SEQUENCE</scope>
    <source>
        <strain evidence="9">CCMP2712</strain>
    </source>
</reference>
<dbReference type="EnsemblProtists" id="EKX30951">
    <property type="protein sequence ID" value="EKX30951"/>
    <property type="gene ID" value="GUITHDRAFT_149598"/>
</dbReference>
<dbReference type="AlphaFoldDB" id="A0A0C3SH13"/>
<dbReference type="InterPro" id="IPR036249">
    <property type="entry name" value="Thioredoxin-like_sf"/>
</dbReference>
<evidence type="ECO:0000256" key="2">
    <source>
        <dbReference type="ARBA" id="ARBA00022559"/>
    </source>
</evidence>
<dbReference type="Proteomes" id="UP000011087">
    <property type="component" value="Unassembled WGS sequence"/>
</dbReference>
<dbReference type="OMA" id="YTMNGWA"/>
<dbReference type="InterPro" id="IPR037944">
    <property type="entry name" value="PRX5-like"/>
</dbReference>
<evidence type="ECO:0000256" key="1">
    <source>
        <dbReference type="ARBA" id="ARBA00010505"/>
    </source>
</evidence>
<dbReference type="PANTHER" id="PTHR10430">
    <property type="entry name" value="PEROXIREDOXIN"/>
    <property type="match status" value="1"/>
</dbReference>
<comment type="function">
    <text evidence="6">Thiol-specific peroxidase that catalyzes the reduction of hydrogen peroxide and organic hydroperoxides to water and alcohols, respectively. Plays a role in cell protection against oxidative stress by detoxifying peroxides.</text>
</comment>
<proteinExistence type="inferred from homology"/>
<accession>A0A0C3SH13</accession>
<evidence type="ECO:0000256" key="6">
    <source>
        <dbReference type="RuleBase" id="RU366011"/>
    </source>
</evidence>
<dbReference type="GO" id="GO:0034599">
    <property type="term" value="P:cellular response to oxidative stress"/>
    <property type="evidence" value="ECO:0007669"/>
    <property type="project" value="InterPro"/>
</dbReference>
<feature type="domain" description="Redoxin" evidence="7">
    <location>
        <begin position="2"/>
        <end position="125"/>
    </location>
</feature>
<keyword evidence="2 6" id="KW-0575">Peroxidase</keyword>
<protein>
    <recommendedName>
        <fullName evidence="7">Redoxin domain-containing protein</fullName>
    </recommendedName>
</protein>
<dbReference type="SUPFAM" id="SSF52833">
    <property type="entry name" value="Thioredoxin-like"/>
    <property type="match status" value="1"/>
</dbReference>
<keyword evidence="3 6" id="KW-0049">Antioxidant</keyword>
<evidence type="ECO:0000313" key="8">
    <source>
        <dbReference type="EnsemblProtists" id="EKX30951"/>
    </source>
</evidence>
<dbReference type="Gene3D" id="3.40.30.10">
    <property type="entry name" value="Glutaredoxin"/>
    <property type="match status" value="1"/>
</dbReference>
<comment type="similarity">
    <text evidence="1 6">Belongs to the peroxiredoxin family. Prx5 subfamily.</text>
</comment>
<reference evidence="9" key="1">
    <citation type="journal article" date="2012" name="Nature">
        <title>Algal genomes reveal evolutionary mosaicism and the fate of nucleomorphs.</title>
        <authorList>
            <consortium name="DOE Joint Genome Institute"/>
            <person name="Curtis B.A."/>
            <person name="Tanifuji G."/>
            <person name="Burki F."/>
            <person name="Gruber A."/>
            <person name="Irimia M."/>
            <person name="Maruyama S."/>
            <person name="Arias M.C."/>
            <person name="Ball S.G."/>
            <person name="Gile G.H."/>
            <person name="Hirakawa Y."/>
            <person name="Hopkins J.F."/>
            <person name="Kuo A."/>
            <person name="Rensing S.A."/>
            <person name="Schmutz J."/>
            <person name="Symeonidi A."/>
            <person name="Elias M."/>
            <person name="Eveleigh R.J."/>
            <person name="Herman E.K."/>
            <person name="Klute M.J."/>
            <person name="Nakayama T."/>
            <person name="Obornik M."/>
            <person name="Reyes-Prieto A."/>
            <person name="Armbrust E.V."/>
            <person name="Aves S.J."/>
            <person name="Beiko R.G."/>
            <person name="Coutinho P."/>
            <person name="Dacks J.B."/>
            <person name="Durnford D.G."/>
            <person name="Fast N.M."/>
            <person name="Green B.R."/>
            <person name="Grisdale C.J."/>
            <person name="Hempel F."/>
            <person name="Henrissat B."/>
            <person name="Hoppner M.P."/>
            <person name="Ishida K."/>
            <person name="Kim E."/>
            <person name="Koreny L."/>
            <person name="Kroth P.G."/>
            <person name="Liu Y."/>
            <person name="Malik S.B."/>
            <person name="Maier U.G."/>
            <person name="McRose D."/>
            <person name="Mock T."/>
            <person name="Neilson J.A."/>
            <person name="Onodera N.T."/>
            <person name="Poole A.M."/>
            <person name="Pritham E.J."/>
            <person name="Richards T.A."/>
            <person name="Rocap G."/>
            <person name="Roy S.W."/>
            <person name="Sarai C."/>
            <person name="Schaack S."/>
            <person name="Shirato S."/>
            <person name="Slamovits C.H."/>
            <person name="Spencer D.F."/>
            <person name="Suzuki S."/>
            <person name="Worden A.Z."/>
            <person name="Zauner S."/>
            <person name="Barry K."/>
            <person name="Bell C."/>
            <person name="Bharti A.K."/>
            <person name="Crow J.A."/>
            <person name="Grimwood J."/>
            <person name="Kramer R."/>
            <person name="Lindquist E."/>
            <person name="Lucas S."/>
            <person name="Salamov A."/>
            <person name="McFadden G.I."/>
            <person name="Lane C.E."/>
            <person name="Keeling P.J."/>
            <person name="Gray M.W."/>
            <person name="Grigoriev I.V."/>
            <person name="Archibald J.M."/>
        </authorList>
    </citation>
    <scope>NUCLEOTIDE SEQUENCE</scope>
    <source>
        <strain evidence="9">CCMP2712</strain>
    </source>
</reference>
<evidence type="ECO:0000256" key="5">
    <source>
        <dbReference type="PIRSR" id="PIRSR637944-1"/>
    </source>
</evidence>
<dbReference type="CDD" id="cd03013">
    <property type="entry name" value="PRX5_like"/>
    <property type="match status" value="1"/>
</dbReference>
<evidence type="ECO:0000259" key="7">
    <source>
        <dbReference type="Pfam" id="PF08534"/>
    </source>
</evidence>
<dbReference type="GO" id="GO:0045454">
    <property type="term" value="P:cell redox homeostasis"/>
    <property type="evidence" value="ECO:0007669"/>
    <property type="project" value="TreeGrafter"/>
</dbReference>
<name>A0A0C3SH13_GUITC</name>
<reference evidence="8" key="3">
    <citation type="submission" date="2015-06" db="UniProtKB">
        <authorList>
            <consortium name="EnsemblProtists"/>
        </authorList>
    </citation>
    <scope>IDENTIFICATION</scope>
</reference>
<evidence type="ECO:0000256" key="4">
    <source>
        <dbReference type="ARBA" id="ARBA00023002"/>
    </source>
</evidence>
<evidence type="ECO:0000256" key="3">
    <source>
        <dbReference type="ARBA" id="ARBA00022862"/>
    </source>
</evidence>
<keyword evidence="6" id="KW-0676">Redox-active center</keyword>
<feature type="active site" description="Cysteine sulfenic acid (-SOH) intermediate" evidence="5">
    <location>
        <position position="14"/>
    </location>
</feature>
<dbReference type="GO" id="GO:0005739">
    <property type="term" value="C:mitochondrion"/>
    <property type="evidence" value="ECO:0007669"/>
    <property type="project" value="TreeGrafter"/>
</dbReference>
<dbReference type="GO" id="GO:0008379">
    <property type="term" value="F:thioredoxin peroxidase activity"/>
    <property type="evidence" value="ECO:0007669"/>
    <property type="project" value="InterPro"/>
</dbReference>
<organism evidence="8 9">
    <name type="scientific">Guillardia theta (strain CCMP2712)</name>
    <name type="common">Cryptophyte</name>
    <dbReference type="NCBI Taxonomy" id="905079"/>
    <lineage>
        <taxon>Eukaryota</taxon>
        <taxon>Cryptophyceae</taxon>
        <taxon>Pyrenomonadales</taxon>
        <taxon>Geminigeraceae</taxon>
        <taxon>Guillardia</taxon>
    </lineage>
</organism>
<dbReference type="Pfam" id="PF08534">
    <property type="entry name" value="Redoxin"/>
    <property type="match status" value="1"/>
</dbReference>
<keyword evidence="4 6" id="KW-0560">Oxidoreductase</keyword>
<keyword evidence="9" id="KW-1185">Reference proteome</keyword>